<dbReference type="RefSeq" id="WP_376844412.1">
    <property type="nucleotide sequence ID" value="NZ_JBHSFW010000001.1"/>
</dbReference>
<dbReference type="Gene3D" id="2.40.50.180">
    <property type="entry name" value="CheA-289, Domain 4"/>
    <property type="match status" value="1"/>
</dbReference>
<feature type="domain" description="CheW-like" evidence="1">
    <location>
        <begin position="3"/>
        <end position="143"/>
    </location>
</feature>
<dbReference type="PANTHER" id="PTHR22617">
    <property type="entry name" value="CHEMOTAXIS SENSOR HISTIDINE KINASE-RELATED"/>
    <property type="match status" value="1"/>
</dbReference>
<evidence type="ECO:0000313" key="3">
    <source>
        <dbReference type="Proteomes" id="UP001596022"/>
    </source>
</evidence>
<reference evidence="3" key="1">
    <citation type="journal article" date="2019" name="Int. J. Syst. Evol. Microbiol.">
        <title>The Global Catalogue of Microorganisms (GCM) 10K type strain sequencing project: providing services to taxonomists for standard genome sequencing and annotation.</title>
        <authorList>
            <consortium name="The Broad Institute Genomics Platform"/>
            <consortium name="The Broad Institute Genome Sequencing Center for Infectious Disease"/>
            <person name="Wu L."/>
            <person name="Ma J."/>
        </authorList>
    </citation>
    <scope>NUCLEOTIDE SEQUENCE [LARGE SCALE GENOMIC DNA]</scope>
    <source>
        <strain evidence="3">CGMCC 1.16306</strain>
    </source>
</reference>
<sequence>MGNSKVVVFSLNGNYYGVPVEQVLSIEKPESLTRVPKAAPFIKGVVNLHGLILPVIDLQTRFGIGQTGCGEDSRLLVIQVDELKVAFIVDQAKDVLDIDETTIESTPELIGGIQAAFIHGVAKTDHGLLILLNLLNVLKKDDIDAVKELEVWDA</sequence>
<dbReference type="Proteomes" id="UP001596022">
    <property type="component" value="Unassembled WGS sequence"/>
</dbReference>
<protein>
    <submittedName>
        <fullName evidence="2">Chemotaxis protein CheW</fullName>
    </submittedName>
</protein>
<dbReference type="InterPro" id="IPR036061">
    <property type="entry name" value="CheW-like_dom_sf"/>
</dbReference>
<evidence type="ECO:0000313" key="2">
    <source>
        <dbReference type="EMBL" id="MFC4617365.1"/>
    </source>
</evidence>
<comment type="caution">
    <text evidence="2">The sequence shown here is derived from an EMBL/GenBank/DDBJ whole genome shotgun (WGS) entry which is preliminary data.</text>
</comment>
<dbReference type="SMART" id="SM00260">
    <property type="entry name" value="CheW"/>
    <property type="match status" value="1"/>
</dbReference>
<accession>A0ABV9GL30</accession>
<evidence type="ECO:0000259" key="1">
    <source>
        <dbReference type="PROSITE" id="PS50851"/>
    </source>
</evidence>
<dbReference type="PROSITE" id="PS50851">
    <property type="entry name" value="CHEW"/>
    <property type="match status" value="1"/>
</dbReference>
<name>A0ABV9GL30_9BACL</name>
<proteinExistence type="predicted"/>
<dbReference type="PANTHER" id="PTHR22617:SF23">
    <property type="entry name" value="CHEMOTAXIS PROTEIN CHEW"/>
    <property type="match status" value="1"/>
</dbReference>
<keyword evidence="3" id="KW-1185">Reference proteome</keyword>
<dbReference type="EMBL" id="JBHSFW010000001">
    <property type="protein sequence ID" value="MFC4617365.1"/>
    <property type="molecule type" value="Genomic_DNA"/>
</dbReference>
<dbReference type="Gene3D" id="2.30.30.40">
    <property type="entry name" value="SH3 Domains"/>
    <property type="match status" value="1"/>
</dbReference>
<dbReference type="InterPro" id="IPR039315">
    <property type="entry name" value="CheW"/>
</dbReference>
<organism evidence="2 3">
    <name type="scientific">Camelliibacillus cellulosilyticus</name>
    <dbReference type="NCBI Taxonomy" id="2174486"/>
    <lineage>
        <taxon>Bacteria</taxon>
        <taxon>Bacillati</taxon>
        <taxon>Bacillota</taxon>
        <taxon>Bacilli</taxon>
        <taxon>Bacillales</taxon>
        <taxon>Sporolactobacillaceae</taxon>
        <taxon>Camelliibacillus</taxon>
    </lineage>
</organism>
<gene>
    <name evidence="2" type="ORF">ACFO4N_01320</name>
</gene>
<dbReference type="InterPro" id="IPR002545">
    <property type="entry name" value="CheW-lke_dom"/>
</dbReference>
<dbReference type="SUPFAM" id="SSF50341">
    <property type="entry name" value="CheW-like"/>
    <property type="match status" value="1"/>
</dbReference>
<dbReference type="Pfam" id="PF01584">
    <property type="entry name" value="CheW"/>
    <property type="match status" value="1"/>
</dbReference>